<dbReference type="InterPro" id="IPR025332">
    <property type="entry name" value="DUF4238"/>
</dbReference>
<name>A0A9P9FJK6_9HYPO</name>
<evidence type="ECO:0000313" key="3">
    <source>
        <dbReference type="Proteomes" id="UP000717696"/>
    </source>
</evidence>
<dbReference type="AlphaFoldDB" id="A0A9P9FJK6"/>
<evidence type="ECO:0000313" key="2">
    <source>
        <dbReference type="EMBL" id="KAH7162260.1"/>
    </source>
</evidence>
<dbReference type="Pfam" id="PF14022">
    <property type="entry name" value="DUF4238"/>
    <property type="match status" value="1"/>
</dbReference>
<evidence type="ECO:0008006" key="4">
    <source>
        <dbReference type="Google" id="ProtNLM"/>
    </source>
</evidence>
<gene>
    <name evidence="2" type="ORF">B0J13DRAFT_517531</name>
</gene>
<comment type="caution">
    <text evidence="2">The sequence shown here is derived from an EMBL/GenBank/DDBJ whole genome shotgun (WGS) entry which is preliminary data.</text>
</comment>
<proteinExistence type="predicted"/>
<dbReference type="Proteomes" id="UP000717696">
    <property type="component" value="Unassembled WGS sequence"/>
</dbReference>
<dbReference type="EMBL" id="JAGMUU010000001">
    <property type="protein sequence ID" value="KAH7162260.1"/>
    <property type="molecule type" value="Genomic_DNA"/>
</dbReference>
<protein>
    <recommendedName>
        <fullName evidence="4">DUF4238 domain-containing protein</fullName>
    </recommendedName>
</protein>
<organism evidence="2 3">
    <name type="scientific">Dactylonectria estremocensis</name>
    <dbReference type="NCBI Taxonomy" id="1079267"/>
    <lineage>
        <taxon>Eukaryota</taxon>
        <taxon>Fungi</taxon>
        <taxon>Dikarya</taxon>
        <taxon>Ascomycota</taxon>
        <taxon>Pezizomycotina</taxon>
        <taxon>Sordariomycetes</taxon>
        <taxon>Hypocreomycetidae</taxon>
        <taxon>Hypocreales</taxon>
        <taxon>Nectriaceae</taxon>
        <taxon>Dactylonectria</taxon>
    </lineage>
</organism>
<sequence length="726" mass="84853">MASASSPQYHHFIPQFLLRNFSHPYRPPKKSGQKSKQSKKKFEHGLHRGDLVIRNADLSADPAIICEKPVKRILGNTDMYRDTSRPTAEQHHVEQMLSKLESSASIIVRKITKAFEQKEGGLWLTRTERNAIRKFFFILKYRGSTFHQRFYHERQETYLANDRELLYEYMQDKGYTRPIDVWFHNLKTIMELEMDPEKQWIHELPKKMFPDDAQWFMCHVEMSYMAICTPAEATDEFILTDNCFNVFEGPNCYATDEVTGKVEGVSYAPLHDFAPISPKLMIVFRNFIMPVPEEDANPAMKECRDKFRFLTLGKDFAGPVKSLLEDLPISKARNNYSQVMNGRTQLLDGEDGRHRKDDKFCFKFFPIETGDVLLINSIFLDNAQSCTSLVFESRAAFIRTLEGFLTDDCSYQKFVPPGDDDPRLLLFRKLAALLKDLGSEREPVWKQRPFPAIPDYEAWRRSKVIKRLMAKHLQKLDDQGKTSDTMKIYKELGGHSETFVYDMEQAGLMWKMRIKIDVWSQGVDEYLRQRNRDLLIDAYLRLPPSRVWFFVKHLRNAFLNHQAKSMGRIEVEEGVHVSAKENFDGPEDVIARASHVIERHQIAKLMYKAVLNDIERRKEVASTAFASKDRIGCNLWAKYKTTFEVPGYICDCGIPEIETLADLTQLKVMPRIPFLDDRDAFELLIRRTVRSMFFEMLADKVEYYLLKELEEVFFNIVYQIPNLHMM</sequence>
<dbReference type="OrthoDB" id="5340163at2759"/>
<evidence type="ECO:0000256" key="1">
    <source>
        <dbReference type="SAM" id="MobiDB-lite"/>
    </source>
</evidence>
<reference evidence="2" key="1">
    <citation type="journal article" date="2021" name="Nat. Commun.">
        <title>Genetic determinants of endophytism in the Arabidopsis root mycobiome.</title>
        <authorList>
            <person name="Mesny F."/>
            <person name="Miyauchi S."/>
            <person name="Thiergart T."/>
            <person name="Pickel B."/>
            <person name="Atanasova L."/>
            <person name="Karlsson M."/>
            <person name="Huettel B."/>
            <person name="Barry K.W."/>
            <person name="Haridas S."/>
            <person name="Chen C."/>
            <person name="Bauer D."/>
            <person name="Andreopoulos W."/>
            <person name="Pangilinan J."/>
            <person name="LaButti K."/>
            <person name="Riley R."/>
            <person name="Lipzen A."/>
            <person name="Clum A."/>
            <person name="Drula E."/>
            <person name="Henrissat B."/>
            <person name="Kohler A."/>
            <person name="Grigoriev I.V."/>
            <person name="Martin F.M."/>
            <person name="Hacquard S."/>
        </authorList>
    </citation>
    <scope>NUCLEOTIDE SEQUENCE</scope>
    <source>
        <strain evidence="2">MPI-CAGE-AT-0021</strain>
    </source>
</reference>
<accession>A0A9P9FJK6</accession>
<feature type="compositionally biased region" description="Basic residues" evidence="1">
    <location>
        <begin position="26"/>
        <end position="42"/>
    </location>
</feature>
<keyword evidence="3" id="KW-1185">Reference proteome</keyword>
<feature type="region of interest" description="Disordered" evidence="1">
    <location>
        <begin position="23"/>
        <end position="42"/>
    </location>
</feature>